<evidence type="ECO:0000256" key="1">
    <source>
        <dbReference type="ARBA" id="ARBA00022450"/>
    </source>
</evidence>
<feature type="domain" description="Carrier" evidence="3">
    <location>
        <begin position="14"/>
        <end position="88"/>
    </location>
</feature>
<evidence type="ECO:0000259" key="3">
    <source>
        <dbReference type="PROSITE" id="PS50075"/>
    </source>
</evidence>
<dbReference type="SUPFAM" id="SSF47336">
    <property type="entry name" value="ACP-like"/>
    <property type="match status" value="1"/>
</dbReference>
<dbReference type="EMBL" id="JAGGLQ010000008">
    <property type="protein sequence ID" value="MBP2038606.1"/>
    <property type="molecule type" value="Genomic_DNA"/>
</dbReference>
<dbReference type="SMART" id="SM01294">
    <property type="entry name" value="PKS_PP_betabranch"/>
    <property type="match status" value="1"/>
</dbReference>
<dbReference type="InterPro" id="IPR020806">
    <property type="entry name" value="PKS_PP-bd"/>
</dbReference>
<organism evidence="4 5">
    <name type="scientific">Streptomyces avidinii</name>
    <dbReference type="NCBI Taxonomy" id="1895"/>
    <lineage>
        <taxon>Bacteria</taxon>
        <taxon>Bacillati</taxon>
        <taxon>Actinomycetota</taxon>
        <taxon>Actinomycetes</taxon>
        <taxon>Kitasatosporales</taxon>
        <taxon>Streptomycetaceae</taxon>
        <taxon>Streptomyces</taxon>
    </lineage>
</organism>
<dbReference type="Gene3D" id="1.10.1200.10">
    <property type="entry name" value="ACP-like"/>
    <property type="match status" value="1"/>
</dbReference>
<evidence type="ECO:0000313" key="5">
    <source>
        <dbReference type="Proteomes" id="UP001519310"/>
    </source>
</evidence>
<dbReference type="Proteomes" id="UP001519310">
    <property type="component" value="Unassembled WGS sequence"/>
</dbReference>
<evidence type="ECO:0000313" key="4">
    <source>
        <dbReference type="EMBL" id="MBP2038606.1"/>
    </source>
</evidence>
<dbReference type="PROSITE" id="PS50075">
    <property type="entry name" value="CARRIER"/>
    <property type="match status" value="1"/>
</dbReference>
<dbReference type="SMART" id="SM00823">
    <property type="entry name" value="PKS_PP"/>
    <property type="match status" value="1"/>
</dbReference>
<evidence type="ECO:0000256" key="2">
    <source>
        <dbReference type="ARBA" id="ARBA00022553"/>
    </source>
</evidence>
<keyword evidence="1" id="KW-0596">Phosphopantetheine</keyword>
<proteinExistence type="predicted"/>
<gene>
    <name evidence="4" type="ORF">J2Z77_004417</name>
</gene>
<name>A0ABS4L958_STRAV</name>
<accession>A0ABS4L958</accession>
<reference evidence="4 5" key="1">
    <citation type="submission" date="2021-03" db="EMBL/GenBank/DDBJ databases">
        <title>Genomic Encyclopedia of Type Strains, Phase IV (KMG-IV): sequencing the most valuable type-strain genomes for metagenomic binning, comparative biology and taxonomic classification.</title>
        <authorList>
            <person name="Goeker M."/>
        </authorList>
    </citation>
    <scope>NUCLEOTIDE SEQUENCE [LARGE SCALE GENOMIC DNA]</scope>
    <source>
        <strain evidence="4 5">DSM 40526</strain>
    </source>
</reference>
<dbReference type="InterPro" id="IPR036736">
    <property type="entry name" value="ACP-like_sf"/>
</dbReference>
<protein>
    <submittedName>
        <fullName evidence="4">Acyl carrier protein</fullName>
    </submittedName>
</protein>
<sequence>MSDITDAPATADATEVRAWLRECVATYVRLPAEDIDENLPLSEYGLDSVYVLSLCADIEDRYGIEVEPTLLWDHPAIGPISEALAPLLAAR</sequence>
<keyword evidence="5" id="KW-1185">Reference proteome</keyword>
<dbReference type="InterPro" id="IPR009081">
    <property type="entry name" value="PP-bd_ACP"/>
</dbReference>
<keyword evidence="2" id="KW-0597">Phosphoprotein</keyword>
<dbReference type="Pfam" id="PF00550">
    <property type="entry name" value="PP-binding"/>
    <property type="match status" value="1"/>
</dbReference>
<comment type="caution">
    <text evidence="4">The sequence shown here is derived from an EMBL/GenBank/DDBJ whole genome shotgun (WGS) entry which is preliminary data.</text>
</comment>
<dbReference type="RefSeq" id="WP_189972750.1">
    <property type="nucleotide sequence ID" value="NZ_BMVL01000013.1"/>
</dbReference>